<keyword evidence="2" id="KW-1185">Reference proteome</keyword>
<evidence type="ECO:0000313" key="1">
    <source>
        <dbReference type="EMBL" id="QCE08656.1"/>
    </source>
</evidence>
<gene>
    <name evidence="1" type="ORF">DEO72_LG9g3685</name>
</gene>
<evidence type="ECO:0000313" key="2">
    <source>
        <dbReference type="Proteomes" id="UP000501690"/>
    </source>
</evidence>
<dbReference type="EMBL" id="CP039353">
    <property type="protein sequence ID" value="QCE08656.1"/>
    <property type="molecule type" value="Genomic_DNA"/>
</dbReference>
<dbReference type="Proteomes" id="UP000501690">
    <property type="component" value="Linkage Group LG9"/>
</dbReference>
<accession>A0A4D6N4G2</accession>
<dbReference type="AlphaFoldDB" id="A0A4D6N4G2"/>
<proteinExistence type="predicted"/>
<protein>
    <submittedName>
        <fullName evidence="1">Uncharacterized protein</fullName>
    </submittedName>
</protein>
<reference evidence="1 2" key="1">
    <citation type="submission" date="2019-04" db="EMBL/GenBank/DDBJ databases">
        <title>An improved genome assembly and genetic linkage map for asparagus bean, Vigna unguiculata ssp. sesquipedialis.</title>
        <authorList>
            <person name="Xia Q."/>
            <person name="Zhang R."/>
            <person name="Dong Y."/>
        </authorList>
    </citation>
    <scope>NUCLEOTIDE SEQUENCE [LARGE SCALE GENOMIC DNA]</scope>
    <source>
        <tissue evidence="1">Leaf</tissue>
    </source>
</reference>
<sequence>MFAGMVANYHLMQWSPSTTECDSIKALIYLGIGTLIQNFTHIIKKIQQNI</sequence>
<name>A0A4D6N4G2_VIGUN</name>
<organism evidence="1 2">
    <name type="scientific">Vigna unguiculata</name>
    <name type="common">Cowpea</name>
    <dbReference type="NCBI Taxonomy" id="3917"/>
    <lineage>
        <taxon>Eukaryota</taxon>
        <taxon>Viridiplantae</taxon>
        <taxon>Streptophyta</taxon>
        <taxon>Embryophyta</taxon>
        <taxon>Tracheophyta</taxon>
        <taxon>Spermatophyta</taxon>
        <taxon>Magnoliopsida</taxon>
        <taxon>eudicotyledons</taxon>
        <taxon>Gunneridae</taxon>
        <taxon>Pentapetalae</taxon>
        <taxon>rosids</taxon>
        <taxon>fabids</taxon>
        <taxon>Fabales</taxon>
        <taxon>Fabaceae</taxon>
        <taxon>Papilionoideae</taxon>
        <taxon>50 kb inversion clade</taxon>
        <taxon>NPAAA clade</taxon>
        <taxon>indigoferoid/millettioid clade</taxon>
        <taxon>Phaseoleae</taxon>
        <taxon>Vigna</taxon>
    </lineage>
</organism>